<evidence type="ECO:0000256" key="4">
    <source>
        <dbReference type="ARBA" id="ARBA00012982"/>
    </source>
</evidence>
<dbReference type="KEGG" id="lrs:PX52LOC_02777"/>
<dbReference type="OrthoDB" id="9804698at2"/>
<evidence type="ECO:0000313" key="11">
    <source>
        <dbReference type="EMBL" id="QEL15841.1"/>
    </source>
</evidence>
<reference evidence="12" key="1">
    <citation type="submission" date="2019-08" db="EMBL/GenBank/DDBJ databases">
        <title>Limnoglobus roseus gen. nov., sp. nov., a novel freshwater planctomycete with a giant genome from the family Gemmataceae.</title>
        <authorList>
            <person name="Kulichevskaya I.S."/>
            <person name="Naumoff D.G."/>
            <person name="Miroshnikov K."/>
            <person name="Ivanova A."/>
            <person name="Philippov D.A."/>
            <person name="Hakobyan A."/>
            <person name="Rijpstra I.C."/>
            <person name="Sinninghe Damste J.S."/>
            <person name="Liesack W."/>
            <person name="Dedysh S.N."/>
        </authorList>
    </citation>
    <scope>NUCLEOTIDE SEQUENCE [LARGE SCALE GENOMIC DNA]</scope>
    <source>
        <strain evidence="12">PX52</strain>
    </source>
</reference>
<sequence length="162" mass="18708">MPTERYHVRVTKDSFIFSCAHFITFNRDQGERLHGHNYRVAVEVEGPLDENHYVFDFIALRDRTQAISFELDHHVLLATLNPLLSVEETADRVRVTFGQKEWLFPREDCILLPIENTTAELLAKWIAGRLLADVRGRGFSPQVIRVEVEENIGQSAIYESRA</sequence>
<dbReference type="PANTHER" id="PTHR12589:SF7">
    <property type="entry name" value="6-PYRUVOYL TETRAHYDROBIOPTERIN SYNTHASE"/>
    <property type="match status" value="1"/>
</dbReference>
<name>A0A5C1A9H0_9BACT</name>
<keyword evidence="6" id="KW-0479">Metal-binding</keyword>
<evidence type="ECO:0000256" key="3">
    <source>
        <dbReference type="ARBA" id="ARBA00008900"/>
    </source>
</evidence>
<keyword evidence="7" id="KW-0862">Zinc</keyword>
<dbReference type="InterPro" id="IPR038418">
    <property type="entry name" value="6-PTP_synth/QueD_sf"/>
</dbReference>
<evidence type="ECO:0000256" key="10">
    <source>
        <dbReference type="ARBA" id="ARBA00048807"/>
    </source>
</evidence>
<dbReference type="Pfam" id="PF01242">
    <property type="entry name" value="PTPS"/>
    <property type="match status" value="1"/>
</dbReference>
<evidence type="ECO:0000256" key="6">
    <source>
        <dbReference type="ARBA" id="ARBA00022723"/>
    </source>
</evidence>
<evidence type="ECO:0000256" key="8">
    <source>
        <dbReference type="ARBA" id="ARBA00023239"/>
    </source>
</evidence>
<dbReference type="Gene3D" id="3.30.479.10">
    <property type="entry name" value="6-pyruvoyl tetrahydropterin synthase/QueD"/>
    <property type="match status" value="1"/>
</dbReference>
<keyword evidence="12" id="KW-1185">Reference proteome</keyword>
<comment type="cofactor">
    <cofactor evidence="1">
        <name>Zn(2+)</name>
        <dbReference type="ChEBI" id="CHEBI:29105"/>
    </cofactor>
</comment>
<comment type="catalytic activity">
    <reaction evidence="10">
        <text>7,8-dihydroneopterin 3'-triphosphate + H2O = 6-carboxy-5,6,7,8-tetrahydropterin + triphosphate + acetaldehyde + 2 H(+)</text>
        <dbReference type="Rhea" id="RHEA:27966"/>
        <dbReference type="ChEBI" id="CHEBI:15343"/>
        <dbReference type="ChEBI" id="CHEBI:15377"/>
        <dbReference type="ChEBI" id="CHEBI:15378"/>
        <dbReference type="ChEBI" id="CHEBI:18036"/>
        <dbReference type="ChEBI" id="CHEBI:58462"/>
        <dbReference type="ChEBI" id="CHEBI:61032"/>
        <dbReference type="EC" id="4.1.2.50"/>
    </reaction>
</comment>
<protein>
    <recommendedName>
        <fullName evidence="5">6-carboxy-5,6,7,8-tetrahydropterin synthase</fullName>
        <ecNumber evidence="4">4.1.2.50</ecNumber>
    </recommendedName>
    <alternativeName>
        <fullName evidence="9">Queuosine biosynthesis protein QueD</fullName>
    </alternativeName>
</protein>
<keyword evidence="8" id="KW-0456">Lyase</keyword>
<dbReference type="Proteomes" id="UP000324974">
    <property type="component" value="Chromosome"/>
</dbReference>
<dbReference type="GO" id="GO:0070497">
    <property type="term" value="F:6-carboxytetrahydropterin synthase activity"/>
    <property type="evidence" value="ECO:0007669"/>
    <property type="project" value="UniProtKB-EC"/>
</dbReference>
<evidence type="ECO:0000256" key="7">
    <source>
        <dbReference type="ARBA" id="ARBA00022833"/>
    </source>
</evidence>
<evidence type="ECO:0000256" key="5">
    <source>
        <dbReference type="ARBA" id="ARBA00018141"/>
    </source>
</evidence>
<dbReference type="RefSeq" id="WP_149110617.1">
    <property type="nucleotide sequence ID" value="NZ_CP042425.1"/>
</dbReference>
<dbReference type="PANTHER" id="PTHR12589">
    <property type="entry name" value="PYRUVOYL TETRAHYDROBIOPTERIN SYNTHASE"/>
    <property type="match status" value="1"/>
</dbReference>
<dbReference type="GO" id="GO:0046872">
    <property type="term" value="F:metal ion binding"/>
    <property type="evidence" value="ECO:0007669"/>
    <property type="project" value="UniProtKB-KW"/>
</dbReference>
<dbReference type="EMBL" id="CP042425">
    <property type="protein sequence ID" value="QEL15841.1"/>
    <property type="molecule type" value="Genomic_DNA"/>
</dbReference>
<proteinExistence type="inferred from homology"/>
<comment type="pathway">
    <text evidence="2">Purine metabolism; 7-cyano-7-deazaguanine biosynthesis.</text>
</comment>
<dbReference type="InterPro" id="IPR007115">
    <property type="entry name" value="6-PTP_synth/QueD"/>
</dbReference>
<evidence type="ECO:0000256" key="9">
    <source>
        <dbReference type="ARBA" id="ARBA00031449"/>
    </source>
</evidence>
<organism evidence="11 12">
    <name type="scientific">Limnoglobus roseus</name>
    <dbReference type="NCBI Taxonomy" id="2598579"/>
    <lineage>
        <taxon>Bacteria</taxon>
        <taxon>Pseudomonadati</taxon>
        <taxon>Planctomycetota</taxon>
        <taxon>Planctomycetia</taxon>
        <taxon>Gemmatales</taxon>
        <taxon>Gemmataceae</taxon>
        <taxon>Limnoglobus</taxon>
    </lineage>
</organism>
<evidence type="ECO:0000313" key="12">
    <source>
        <dbReference type="Proteomes" id="UP000324974"/>
    </source>
</evidence>
<evidence type="ECO:0000256" key="2">
    <source>
        <dbReference type="ARBA" id="ARBA00005061"/>
    </source>
</evidence>
<dbReference type="EC" id="4.1.2.50" evidence="4"/>
<accession>A0A5C1A9H0</accession>
<evidence type="ECO:0000256" key="1">
    <source>
        <dbReference type="ARBA" id="ARBA00001947"/>
    </source>
</evidence>
<dbReference type="AlphaFoldDB" id="A0A5C1A9H0"/>
<comment type="similarity">
    <text evidence="3">Belongs to the PTPS family. QueD subfamily.</text>
</comment>
<dbReference type="UniPathway" id="UPA00391"/>
<gene>
    <name evidence="11" type="ORF">PX52LOC_02777</name>
</gene>
<dbReference type="SUPFAM" id="SSF55620">
    <property type="entry name" value="Tetrahydrobiopterin biosynthesis enzymes-like"/>
    <property type="match status" value="1"/>
</dbReference>